<evidence type="ECO:0000256" key="7">
    <source>
        <dbReference type="SAM" id="SignalP"/>
    </source>
</evidence>
<gene>
    <name evidence="9" type="ORF">DFP98_12092</name>
</gene>
<dbReference type="OrthoDB" id="2241086at2"/>
<dbReference type="PROSITE" id="PS50983">
    <property type="entry name" value="FE_B12_PBP"/>
    <property type="match status" value="1"/>
</dbReference>
<dbReference type="GO" id="GO:0030288">
    <property type="term" value="C:outer membrane-bounded periplasmic space"/>
    <property type="evidence" value="ECO:0007669"/>
    <property type="project" value="TreeGrafter"/>
</dbReference>
<keyword evidence="5" id="KW-0175">Coiled coil</keyword>
<dbReference type="PANTHER" id="PTHR30532">
    <property type="entry name" value="IRON III DICITRATE-BINDING PERIPLASMIC PROTEIN"/>
    <property type="match status" value="1"/>
</dbReference>
<dbReference type="GO" id="GO:1901678">
    <property type="term" value="P:iron coordination entity transport"/>
    <property type="evidence" value="ECO:0007669"/>
    <property type="project" value="UniProtKB-ARBA"/>
</dbReference>
<evidence type="ECO:0000313" key="9">
    <source>
        <dbReference type="EMBL" id="RED65342.1"/>
    </source>
</evidence>
<dbReference type="Proteomes" id="UP000256977">
    <property type="component" value="Unassembled WGS sequence"/>
</dbReference>
<name>A0A3D9IUC8_9BACL</name>
<comment type="subcellular location">
    <subcellularLocation>
        <location evidence="1">Cell envelope</location>
    </subcellularLocation>
</comment>
<feature type="domain" description="Fe/B12 periplasmic-binding" evidence="8">
    <location>
        <begin position="84"/>
        <end position="341"/>
    </location>
</feature>
<dbReference type="PANTHER" id="PTHR30532:SF26">
    <property type="entry name" value="IRON(3+)-HYDROXAMATE-BINDING PROTEIN FHUD"/>
    <property type="match status" value="1"/>
</dbReference>
<protein>
    <submittedName>
        <fullName evidence="9">Iron complex transport system substrate-binding protein</fullName>
    </submittedName>
</protein>
<evidence type="ECO:0000259" key="8">
    <source>
        <dbReference type="PROSITE" id="PS50983"/>
    </source>
</evidence>
<evidence type="ECO:0000256" key="6">
    <source>
        <dbReference type="SAM" id="MobiDB-lite"/>
    </source>
</evidence>
<evidence type="ECO:0000256" key="2">
    <source>
        <dbReference type="ARBA" id="ARBA00008814"/>
    </source>
</evidence>
<evidence type="ECO:0000256" key="1">
    <source>
        <dbReference type="ARBA" id="ARBA00004196"/>
    </source>
</evidence>
<dbReference type="Gene3D" id="3.40.50.1980">
    <property type="entry name" value="Nitrogenase molybdenum iron protein domain"/>
    <property type="match status" value="2"/>
</dbReference>
<dbReference type="RefSeq" id="WP_116063007.1">
    <property type="nucleotide sequence ID" value="NZ_QRDZ01000020.1"/>
</dbReference>
<feature type="signal peptide" evidence="7">
    <location>
        <begin position="1"/>
        <end position="26"/>
    </location>
</feature>
<comment type="caution">
    <text evidence="9">The sequence shown here is derived from an EMBL/GenBank/DDBJ whole genome shotgun (WGS) entry which is preliminary data.</text>
</comment>
<feature type="compositionally biased region" description="Low complexity" evidence="6">
    <location>
        <begin position="33"/>
        <end position="55"/>
    </location>
</feature>
<sequence>MNRSRKPLFISLLVLIVVLVLSACGAANEKESAAPSASEEASASPASEAASTPSADQAEESNTSSATRIYKDALGREVEIPVQPKRVVALWTVGEILALGDKPVGSTANLLRFYSAEDQANIEIVGEGVAGDYEKVLSLEPDLIIMYELATPEELEKFSKIAPTVTTEFFGDPYESLRAVADIMNKKDQAERWINDYKVRVEEARKKTEALQLQEQTALVIQFALKNVYMYKSDTFPTVFDAYGLKVTDKQLELESKPDFKNESLSLEILPEFEADHLFVFINDDESKQVFEDMQKESVWKNLSAVKKGQMYEISHRIAIKDVTTLDWALDEVYALLTKSK</sequence>
<dbReference type="Pfam" id="PF01497">
    <property type="entry name" value="Peripla_BP_2"/>
    <property type="match status" value="1"/>
</dbReference>
<dbReference type="InterPro" id="IPR051313">
    <property type="entry name" value="Bact_iron-sidero_bind"/>
</dbReference>
<keyword evidence="4 7" id="KW-0732">Signal</keyword>
<comment type="similarity">
    <text evidence="2">Belongs to the bacterial solute-binding protein 8 family.</text>
</comment>
<keyword evidence="3" id="KW-0813">Transport</keyword>
<dbReference type="AlphaFoldDB" id="A0A3D9IUC8"/>
<keyword evidence="10" id="KW-1185">Reference proteome</keyword>
<reference evidence="9 10" key="1">
    <citation type="submission" date="2018-07" db="EMBL/GenBank/DDBJ databases">
        <title>Genomic Encyclopedia of Type Strains, Phase III (KMG-III): the genomes of soil and plant-associated and newly described type strains.</title>
        <authorList>
            <person name="Whitman W."/>
        </authorList>
    </citation>
    <scope>NUCLEOTIDE SEQUENCE [LARGE SCALE GENOMIC DNA]</scope>
    <source>
        <strain evidence="9 10">CECT 7287</strain>
    </source>
</reference>
<feature type="coiled-coil region" evidence="5">
    <location>
        <begin position="187"/>
        <end position="214"/>
    </location>
</feature>
<dbReference type="PROSITE" id="PS51257">
    <property type="entry name" value="PROKAR_LIPOPROTEIN"/>
    <property type="match status" value="1"/>
</dbReference>
<organism evidence="9 10">
    <name type="scientific">Cohnella phaseoli</name>
    <dbReference type="NCBI Taxonomy" id="456490"/>
    <lineage>
        <taxon>Bacteria</taxon>
        <taxon>Bacillati</taxon>
        <taxon>Bacillota</taxon>
        <taxon>Bacilli</taxon>
        <taxon>Bacillales</taxon>
        <taxon>Paenibacillaceae</taxon>
        <taxon>Cohnella</taxon>
    </lineage>
</organism>
<feature type="chain" id="PRO_5017603972" evidence="7">
    <location>
        <begin position="27"/>
        <end position="341"/>
    </location>
</feature>
<evidence type="ECO:0000256" key="4">
    <source>
        <dbReference type="ARBA" id="ARBA00022729"/>
    </source>
</evidence>
<dbReference type="SUPFAM" id="SSF53807">
    <property type="entry name" value="Helical backbone' metal receptor"/>
    <property type="match status" value="1"/>
</dbReference>
<evidence type="ECO:0000256" key="5">
    <source>
        <dbReference type="SAM" id="Coils"/>
    </source>
</evidence>
<evidence type="ECO:0000256" key="3">
    <source>
        <dbReference type="ARBA" id="ARBA00022448"/>
    </source>
</evidence>
<proteinExistence type="inferred from homology"/>
<dbReference type="InterPro" id="IPR002491">
    <property type="entry name" value="ABC_transptr_periplasmic_BD"/>
</dbReference>
<evidence type="ECO:0000313" key="10">
    <source>
        <dbReference type="Proteomes" id="UP000256977"/>
    </source>
</evidence>
<accession>A0A3D9IUC8</accession>
<feature type="region of interest" description="Disordered" evidence="6">
    <location>
        <begin position="31"/>
        <end position="66"/>
    </location>
</feature>
<dbReference type="EMBL" id="QRDZ01000020">
    <property type="protein sequence ID" value="RED65342.1"/>
    <property type="molecule type" value="Genomic_DNA"/>
</dbReference>